<dbReference type="EMBL" id="CM016560">
    <property type="protein sequence ID" value="TKV91091.1"/>
    <property type="molecule type" value="Genomic_DNA"/>
</dbReference>
<evidence type="ECO:0000313" key="1">
    <source>
        <dbReference type="EMBL" id="TKV91091.1"/>
    </source>
</evidence>
<proteinExistence type="predicted"/>
<organism evidence="1 2">
    <name type="scientific">Setaria viridis</name>
    <name type="common">Green bristlegrass</name>
    <name type="synonym">Setaria italica subsp. viridis</name>
    <dbReference type="NCBI Taxonomy" id="4556"/>
    <lineage>
        <taxon>Eukaryota</taxon>
        <taxon>Viridiplantae</taxon>
        <taxon>Streptophyta</taxon>
        <taxon>Embryophyta</taxon>
        <taxon>Tracheophyta</taxon>
        <taxon>Spermatophyta</taxon>
        <taxon>Magnoliopsida</taxon>
        <taxon>Liliopsida</taxon>
        <taxon>Poales</taxon>
        <taxon>Poaceae</taxon>
        <taxon>PACMAD clade</taxon>
        <taxon>Panicoideae</taxon>
        <taxon>Panicodae</taxon>
        <taxon>Paniceae</taxon>
        <taxon>Cenchrinae</taxon>
        <taxon>Setaria</taxon>
    </lineage>
</organism>
<dbReference type="Gramene" id="TKV91091">
    <property type="protein sequence ID" value="TKV91091"/>
    <property type="gene ID" value="SEVIR_9G072700v2"/>
</dbReference>
<protein>
    <submittedName>
        <fullName evidence="1">Uncharacterized protein</fullName>
    </submittedName>
</protein>
<gene>
    <name evidence="1" type="ORF">SEVIR_9G072700v2</name>
</gene>
<reference evidence="1" key="1">
    <citation type="submission" date="2019-03" db="EMBL/GenBank/DDBJ databases">
        <title>WGS assembly of Setaria viridis.</title>
        <authorList>
            <person name="Huang P."/>
            <person name="Jenkins J."/>
            <person name="Grimwood J."/>
            <person name="Barry K."/>
            <person name="Healey A."/>
            <person name="Mamidi S."/>
            <person name="Sreedasyam A."/>
            <person name="Shu S."/>
            <person name="Feldman M."/>
            <person name="Wu J."/>
            <person name="Yu Y."/>
            <person name="Chen C."/>
            <person name="Johnson J."/>
            <person name="Rokhsar D."/>
            <person name="Baxter I."/>
            <person name="Schmutz J."/>
            <person name="Brutnell T."/>
            <person name="Kellogg E."/>
        </authorList>
    </citation>
    <scope>NUCLEOTIDE SEQUENCE [LARGE SCALE GENOMIC DNA]</scope>
</reference>
<evidence type="ECO:0000313" key="2">
    <source>
        <dbReference type="Proteomes" id="UP000298652"/>
    </source>
</evidence>
<dbReference type="Proteomes" id="UP000298652">
    <property type="component" value="Chromosome 9"/>
</dbReference>
<dbReference type="AlphaFoldDB" id="A0A4U6SS81"/>
<keyword evidence="2" id="KW-1185">Reference proteome</keyword>
<accession>A0A4U6SS81</accession>
<sequence>MPASPQKDPRNLGGPWARIFLRPHRAVNGVWRRALFRFYAGVHPGRLGTAMGGGPTWLAVRVWLAGGGDGISGSDSRLPPNKNRGSDWTDRRRGRAWAWLAGWLARVCACAGAVVRQWRASRAEPRAVPVQAQHVLLPPVPGARRLPRPRPRGSRRGRSFLSRHLGRFAFGPAWSTGRRFREFALPALDLAPEACKRPGGAYLPET</sequence>
<name>A0A4U6SS81_SETVI</name>